<keyword evidence="11" id="KW-0489">Methyltransferase</keyword>
<evidence type="ECO:0000256" key="8">
    <source>
        <dbReference type="ARBA" id="ARBA00048428"/>
    </source>
</evidence>
<comment type="catalytic activity">
    <reaction evidence="7">
        <text>arsenic triglutathione + 2 [thioredoxin]-dithiol + 2 S-adenosyl-L-methionine + H2O = dimethylarsinous acid + 2 [thioredoxin]-disulfide + 3 glutathione + 2 S-adenosyl-L-homocysteine + 2 H(+)</text>
        <dbReference type="Rhea" id="RHEA:69464"/>
        <dbReference type="Rhea" id="RHEA-COMP:10698"/>
        <dbReference type="Rhea" id="RHEA-COMP:10700"/>
        <dbReference type="ChEBI" id="CHEBI:15377"/>
        <dbReference type="ChEBI" id="CHEBI:15378"/>
        <dbReference type="ChEBI" id="CHEBI:23808"/>
        <dbReference type="ChEBI" id="CHEBI:29950"/>
        <dbReference type="ChEBI" id="CHEBI:50058"/>
        <dbReference type="ChEBI" id="CHEBI:57856"/>
        <dbReference type="ChEBI" id="CHEBI:57925"/>
        <dbReference type="ChEBI" id="CHEBI:59789"/>
        <dbReference type="ChEBI" id="CHEBI:183640"/>
        <dbReference type="EC" id="2.1.1.137"/>
    </reaction>
</comment>
<evidence type="ECO:0000256" key="6">
    <source>
        <dbReference type="ARBA" id="ARBA00047941"/>
    </source>
</evidence>
<dbReference type="CDD" id="cd02440">
    <property type="entry name" value="AdoMet_MTases"/>
    <property type="match status" value="1"/>
</dbReference>
<comment type="catalytic activity">
    <reaction evidence="6">
        <text>arsenic triglutathione + [thioredoxin]-dithiol + S-adenosyl-L-methionine + 2 H2O = methylarsonous acid + [thioredoxin]-disulfide + 3 glutathione + S-adenosyl-L-homocysteine + H(+)</text>
        <dbReference type="Rhea" id="RHEA:69460"/>
        <dbReference type="Rhea" id="RHEA-COMP:10698"/>
        <dbReference type="Rhea" id="RHEA-COMP:10700"/>
        <dbReference type="ChEBI" id="CHEBI:15377"/>
        <dbReference type="ChEBI" id="CHEBI:15378"/>
        <dbReference type="ChEBI" id="CHEBI:17826"/>
        <dbReference type="ChEBI" id="CHEBI:29950"/>
        <dbReference type="ChEBI" id="CHEBI:50058"/>
        <dbReference type="ChEBI" id="CHEBI:57856"/>
        <dbReference type="ChEBI" id="CHEBI:57925"/>
        <dbReference type="ChEBI" id="CHEBI:59789"/>
        <dbReference type="ChEBI" id="CHEBI:183640"/>
        <dbReference type="EC" id="2.1.1.137"/>
    </reaction>
</comment>
<proteinExistence type="inferred from homology"/>
<evidence type="ECO:0000256" key="4">
    <source>
        <dbReference type="ARBA" id="ARBA00034521"/>
    </source>
</evidence>
<dbReference type="NCBIfam" id="NF008823">
    <property type="entry name" value="PRK11873.1"/>
    <property type="match status" value="1"/>
</dbReference>
<dbReference type="GO" id="GO:0032259">
    <property type="term" value="P:methylation"/>
    <property type="evidence" value="ECO:0007669"/>
    <property type="project" value="UniProtKB-KW"/>
</dbReference>
<dbReference type="PANTHER" id="PTHR43675">
    <property type="entry name" value="ARSENITE METHYLTRANSFERASE"/>
    <property type="match status" value="1"/>
</dbReference>
<evidence type="ECO:0000256" key="5">
    <source>
        <dbReference type="ARBA" id="ARBA00034545"/>
    </source>
</evidence>
<feature type="region of interest" description="Disordered" evidence="9">
    <location>
        <begin position="1"/>
        <end position="21"/>
    </location>
</feature>
<accession>A0AAV3UR51</accession>
<protein>
    <recommendedName>
        <fullName evidence="5">Arsenite methyltransferase</fullName>
        <ecNumber evidence="4">2.1.1.137</ecNumber>
    </recommendedName>
</protein>
<dbReference type="GeneID" id="68617733"/>
<comment type="similarity">
    <text evidence="3">Belongs to the methyltransferase superfamily. Arsenite methyltransferase family.</text>
</comment>
<evidence type="ECO:0000256" key="2">
    <source>
        <dbReference type="ARBA" id="ARBA00022691"/>
    </source>
</evidence>
<dbReference type="InterPro" id="IPR029063">
    <property type="entry name" value="SAM-dependent_MTases_sf"/>
</dbReference>
<dbReference type="GO" id="GO:0030791">
    <property type="term" value="F:arsenite methyltransferase activity"/>
    <property type="evidence" value="ECO:0007669"/>
    <property type="project" value="UniProtKB-EC"/>
</dbReference>
<keyword evidence="12" id="KW-1185">Reference proteome</keyword>
<evidence type="ECO:0000256" key="9">
    <source>
        <dbReference type="SAM" id="MobiDB-lite"/>
    </source>
</evidence>
<dbReference type="AlphaFoldDB" id="A0AAV3UR51"/>
<dbReference type="Gene3D" id="3.40.50.150">
    <property type="entry name" value="Vaccinia Virus protein VP39"/>
    <property type="match status" value="1"/>
</dbReference>
<keyword evidence="2" id="KW-0949">S-adenosyl-L-methionine</keyword>
<name>A0AAV3UR51_9EURY</name>
<dbReference type="Pfam" id="PF13847">
    <property type="entry name" value="Methyltransf_31"/>
    <property type="match status" value="1"/>
</dbReference>
<feature type="domain" description="Methyltransferase" evidence="10">
    <location>
        <begin position="88"/>
        <end position="234"/>
    </location>
</feature>
<sequence length="275" mass="29759">MSNTTNSEHDNKSSIDAQTQRRAVRERYGTIATDESSCCNDSLICCDDTDLGDRTKQLGYTPDEIDSISEGANLGLGCGNPNALASLKVGETVLDLGSGGGFDCFLAAAEVDEEGQVIGVDMTPEMIERARANVEKNDVSNAEFRLGEIEHLPVADDSVDVIISNCVINLSPDKPQVFREAYRVLRPGGRLAISDVVMTAQFPAETRNDIESLTGCIAGAATIESLQTMLADTGFEDVHITPKEESDEFIREWDDSRDLSEYIVSAAIEGRKPSQ</sequence>
<evidence type="ECO:0000256" key="3">
    <source>
        <dbReference type="ARBA" id="ARBA00034487"/>
    </source>
</evidence>
<keyword evidence="1" id="KW-0808">Transferase</keyword>
<dbReference type="EC" id="2.1.1.137" evidence="4"/>
<evidence type="ECO:0000313" key="12">
    <source>
        <dbReference type="Proteomes" id="UP001501729"/>
    </source>
</evidence>
<dbReference type="Proteomes" id="UP001501729">
    <property type="component" value="Unassembled WGS sequence"/>
</dbReference>
<dbReference type="SUPFAM" id="SSF53335">
    <property type="entry name" value="S-adenosyl-L-methionine-dependent methyltransferases"/>
    <property type="match status" value="1"/>
</dbReference>
<reference evidence="11 12" key="1">
    <citation type="journal article" date="2019" name="Int. J. Syst. Evol. Microbiol.">
        <title>The Global Catalogue of Microorganisms (GCM) 10K type strain sequencing project: providing services to taxonomists for standard genome sequencing and annotation.</title>
        <authorList>
            <consortium name="The Broad Institute Genomics Platform"/>
            <consortium name="The Broad Institute Genome Sequencing Center for Infectious Disease"/>
            <person name="Wu L."/>
            <person name="Ma J."/>
        </authorList>
    </citation>
    <scope>NUCLEOTIDE SEQUENCE [LARGE SCALE GENOMIC DNA]</scope>
    <source>
        <strain evidence="11 12">JCM 17504</strain>
    </source>
</reference>
<comment type="catalytic activity">
    <reaction evidence="8">
        <text>arsenic triglutathione + 3 [thioredoxin]-dithiol + 3 S-adenosyl-L-methionine = trimethylarsine + 3 [thioredoxin]-disulfide + 3 glutathione + 3 S-adenosyl-L-homocysteine + 3 H(+)</text>
        <dbReference type="Rhea" id="RHEA:69432"/>
        <dbReference type="Rhea" id="RHEA-COMP:10698"/>
        <dbReference type="Rhea" id="RHEA-COMP:10700"/>
        <dbReference type="ChEBI" id="CHEBI:15378"/>
        <dbReference type="ChEBI" id="CHEBI:27130"/>
        <dbReference type="ChEBI" id="CHEBI:29950"/>
        <dbReference type="ChEBI" id="CHEBI:50058"/>
        <dbReference type="ChEBI" id="CHEBI:57856"/>
        <dbReference type="ChEBI" id="CHEBI:57925"/>
        <dbReference type="ChEBI" id="CHEBI:59789"/>
        <dbReference type="ChEBI" id="CHEBI:183640"/>
        <dbReference type="EC" id="2.1.1.137"/>
    </reaction>
</comment>
<dbReference type="InterPro" id="IPR026669">
    <property type="entry name" value="Arsenite_MeTrfase-like"/>
</dbReference>
<dbReference type="PANTHER" id="PTHR43675:SF8">
    <property type="entry name" value="ARSENITE METHYLTRANSFERASE"/>
    <property type="match status" value="1"/>
</dbReference>
<evidence type="ECO:0000256" key="1">
    <source>
        <dbReference type="ARBA" id="ARBA00022679"/>
    </source>
</evidence>
<evidence type="ECO:0000259" key="10">
    <source>
        <dbReference type="Pfam" id="PF13847"/>
    </source>
</evidence>
<gene>
    <name evidence="11" type="ORF">GCM10025751_55350</name>
</gene>
<dbReference type="InterPro" id="IPR025714">
    <property type="entry name" value="Methyltranfer_dom"/>
</dbReference>
<dbReference type="EMBL" id="BAABKX010000030">
    <property type="protein sequence ID" value="GAA5064994.1"/>
    <property type="molecule type" value="Genomic_DNA"/>
</dbReference>
<evidence type="ECO:0000256" key="7">
    <source>
        <dbReference type="ARBA" id="ARBA00047943"/>
    </source>
</evidence>
<dbReference type="RefSeq" id="WP_227779017.1">
    <property type="nucleotide sequence ID" value="NZ_BAABKX010000030.1"/>
</dbReference>
<comment type="caution">
    <text evidence="11">The sequence shown here is derived from an EMBL/GenBank/DDBJ whole genome shotgun (WGS) entry which is preliminary data.</text>
</comment>
<organism evidence="11 12">
    <name type="scientific">Haladaptatus pallidirubidus</name>
    <dbReference type="NCBI Taxonomy" id="1008152"/>
    <lineage>
        <taxon>Archaea</taxon>
        <taxon>Methanobacteriati</taxon>
        <taxon>Methanobacteriota</taxon>
        <taxon>Stenosarchaea group</taxon>
        <taxon>Halobacteria</taxon>
        <taxon>Halobacteriales</taxon>
        <taxon>Haladaptataceae</taxon>
        <taxon>Haladaptatus</taxon>
    </lineage>
</organism>
<evidence type="ECO:0000313" key="11">
    <source>
        <dbReference type="EMBL" id="GAA5064994.1"/>
    </source>
</evidence>